<accession>A0A819NHC9</accession>
<dbReference type="EMBL" id="CAJOAY010003037">
    <property type="protein sequence ID" value="CAF3997720.1"/>
    <property type="molecule type" value="Genomic_DNA"/>
</dbReference>
<reference evidence="2" key="1">
    <citation type="submission" date="2021-02" db="EMBL/GenBank/DDBJ databases">
        <authorList>
            <person name="Nowell W R."/>
        </authorList>
    </citation>
    <scope>NUCLEOTIDE SEQUENCE</scope>
</reference>
<comment type="caution">
    <text evidence="2">The sequence shown here is derived from an EMBL/GenBank/DDBJ whole genome shotgun (WGS) entry which is preliminary data.</text>
</comment>
<gene>
    <name evidence="2" type="ORF">OKA104_LOCUS29594</name>
    <name evidence="1" type="ORF">VCS650_LOCUS33650</name>
</gene>
<evidence type="ECO:0000313" key="2">
    <source>
        <dbReference type="EMBL" id="CAF3997720.1"/>
    </source>
</evidence>
<dbReference type="EMBL" id="CAJNON010000663">
    <property type="protein sequence ID" value="CAF1348826.1"/>
    <property type="molecule type" value="Genomic_DNA"/>
</dbReference>
<dbReference type="Proteomes" id="UP000663891">
    <property type="component" value="Unassembled WGS sequence"/>
</dbReference>
<proteinExistence type="predicted"/>
<dbReference type="AlphaFoldDB" id="A0A819NHC9"/>
<protein>
    <submittedName>
        <fullName evidence="2">Uncharacterized protein</fullName>
    </submittedName>
</protein>
<evidence type="ECO:0000313" key="3">
    <source>
        <dbReference type="Proteomes" id="UP000663881"/>
    </source>
</evidence>
<evidence type="ECO:0000313" key="1">
    <source>
        <dbReference type="EMBL" id="CAF1348826.1"/>
    </source>
</evidence>
<organism evidence="2 3">
    <name type="scientific">Adineta steineri</name>
    <dbReference type="NCBI Taxonomy" id="433720"/>
    <lineage>
        <taxon>Eukaryota</taxon>
        <taxon>Metazoa</taxon>
        <taxon>Spiralia</taxon>
        <taxon>Gnathifera</taxon>
        <taxon>Rotifera</taxon>
        <taxon>Eurotatoria</taxon>
        <taxon>Bdelloidea</taxon>
        <taxon>Adinetida</taxon>
        <taxon>Adinetidae</taxon>
        <taxon>Adineta</taxon>
    </lineage>
</organism>
<dbReference type="Proteomes" id="UP000663881">
    <property type="component" value="Unassembled WGS sequence"/>
</dbReference>
<sequence>MNYSIFFVYLALVEQAPTHNLQYKNRPIVCIIGLELPSIDWDLDIARMKKYNINSQLADVTRELNPTIAFYILASKPPSDEIMSHTQLLRYYYLQTSPNEHTQTDLNVDDRVTSINSIDQFPDELYEDLGQYYRDKARKALFGHQNRDEAKQLLTKSKKCFEILGSYIEKTLAHYKNLAKT</sequence>
<name>A0A819NHC9_9BILA</name>
<dbReference type="OrthoDB" id="10065093at2759"/>